<dbReference type="PANTHER" id="PTHR10900:SF77">
    <property type="entry name" value="FI19380P1"/>
    <property type="match status" value="1"/>
</dbReference>
<dbReference type="PROSITE" id="PS51257">
    <property type="entry name" value="PROKAR_LIPOPROTEIN"/>
    <property type="match status" value="1"/>
</dbReference>
<reference evidence="4 5" key="1">
    <citation type="submission" date="2017-06" db="EMBL/GenBank/DDBJ databases">
        <title>Genome sequencing of cyanobaciteial culture collection at National Institute for Environmental Studies (NIES).</title>
        <authorList>
            <person name="Hirose Y."/>
            <person name="Shimura Y."/>
            <person name="Fujisawa T."/>
            <person name="Nakamura Y."/>
            <person name="Kawachi M."/>
        </authorList>
    </citation>
    <scope>NUCLEOTIDE SEQUENCE [LARGE SCALE GENOMIC DNA]</scope>
    <source>
        <strain evidence="4 5">NIES-2135</strain>
    </source>
</reference>
<feature type="region of interest" description="Disordered" evidence="1">
    <location>
        <begin position="29"/>
        <end position="70"/>
    </location>
</feature>
<feature type="domain" description="FAS1" evidence="3">
    <location>
        <begin position="64"/>
        <end position="195"/>
    </location>
</feature>
<dbReference type="Pfam" id="PF02469">
    <property type="entry name" value="Fasciclin"/>
    <property type="match status" value="1"/>
</dbReference>
<dbReference type="SMART" id="SM00554">
    <property type="entry name" value="FAS1"/>
    <property type="match status" value="1"/>
</dbReference>
<evidence type="ECO:0000313" key="4">
    <source>
        <dbReference type="EMBL" id="BAY56921.1"/>
    </source>
</evidence>
<evidence type="ECO:0000313" key="5">
    <source>
        <dbReference type="Proteomes" id="UP000217895"/>
    </source>
</evidence>
<dbReference type="PROSITE" id="PS50213">
    <property type="entry name" value="FAS1"/>
    <property type="match status" value="1"/>
</dbReference>
<feature type="compositionally biased region" description="Low complexity" evidence="1">
    <location>
        <begin position="29"/>
        <end position="54"/>
    </location>
</feature>
<dbReference type="EMBL" id="AP018203">
    <property type="protein sequence ID" value="BAY56921.1"/>
    <property type="molecule type" value="Genomic_DNA"/>
</dbReference>
<dbReference type="Proteomes" id="UP000217895">
    <property type="component" value="Chromosome"/>
</dbReference>
<dbReference type="InterPro" id="IPR000782">
    <property type="entry name" value="FAS1_domain"/>
</dbReference>
<dbReference type="InterPro" id="IPR050904">
    <property type="entry name" value="Adhesion/Biosynth-related"/>
</dbReference>
<dbReference type="AlphaFoldDB" id="A0A1Z4JJL0"/>
<evidence type="ECO:0000256" key="2">
    <source>
        <dbReference type="SAM" id="SignalP"/>
    </source>
</evidence>
<feature type="chain" id="PRO_5011113118" evidence="2">
    <location>
        <begin position="24"/>
        <end position="202"/>
    </location>
</feature>
<evidence type="ECO:0000256" key="1">
    <source>
        <dbReference type="SAM" id="MobiDB-lite"/>
    </source>
</evidence>
<dbReference type="InterPro" id="IPR036378">
    <property type="entry name" value="FAS1_dom_sf"/>
</dbReference>
<evidence type="ECO:0000259" key="3">
    <source>
        <dbReference type="PROSITE" id="PS50213"/>
    </source>
</evidence>
<proteinExistence type="predicted"/>
<protein>
    <submittedName>
        <fullName evidence="4">Beta-Ig-H3/fasciclin</fullName>
    </submittedName>
</protein>
<organism evidence="4 5">
    <name type="scientific">Leptolyngbya boryana NIES-2135</name>
    <dbReference type="NCBI Taxonomy" id="1973484"/>
    <lineage>
        <taxon>Bacteria</taxon>
        <taxon>Bacillati</taxon>
        <taxon>Cyanobacteriota</taxon>
        <taxon>Cyanophyceae</taxon>
        <taxon>Leptolyngbyales</taxon>
        <taxon>Leptolyngbyaceae</taxon>
        <taxon>Leptolyngbya group</taxon>
        <taxon>Leptolyngbya</taxon>
    </lineage>
</organism>
<dbReference type="PANTHER" id="PTHR10900">
    <property type="entry name" value="PERIOSTIN-RELATED"/>
    <property type="match status" value="1"/>
</dbReference>
<accession>A0A1Z4JJL0</accession>
<dbReference type="SUPFAM" id="SSF82153">
    <property type="entry name" value="FAS1 domain"/>
    <property type="match status" value="1"/>
</dbReference>
<keyword evidence="5" id="KW-1185">Reference proteome</keyword>
<keyword evidence="2" id="KW-0732">Signal</keyword>
<dbReference type="Gene3D" id="2.30.180.10">
    <property type="entry name" value="FAS1 domain"/>
    <property type="match status" value="1"/>
</dbReference>
<name>A0A1Z4JJL0_LEPBY</name>
<dbReference type="GO" id="GO:0005615">
    <property type="term" value="C:extracellular space"/>
    <property type="evidence" value="ECO:0007669"/>
    <property type="project" value="TreeGrafter"/>
</dbReference>
<feature type="compositionally biased region" description="Polar residues" evidence="1">
    <location>
        <begin position="58"/>
        <end position="70"/>
    </location>
</feature>
<dbReference type="FunFam" id="2.30.180.10:FF:000032">
    <property type="entry name" value="Fasciclin domain-containing protein, putative"/>
    <property type="match status" value="1"/>
</dbReference>
<gene>
    <name evidence="4" type="ORF">NIES2135_37830</name>
</gene>
<sequence>MRQQLKKTIAATALGAILMPIVAACGGQPTAEAPTQPAPEATTAPVAPAPGTQGSPAPGTQANAGNVTDLIGSNPSLSTLSSVINEADLSNTLGEGGPYTVFAPSDQAFAALPAETRERLLREENRQLLRQILTYHVVPGSLTANQLQPGQVQTQAGNSVNVQVDGQQVRVNEARVIQPDLQASNGVVHIVDRIILPPNVNL</sequence>
<feature type="signal peptide" evidence="2">
    <location>
        <begin position="1"/>
        <end position="23"/>
    </location>
</feature>